<accession>A0A8J3HAN6</accession>
<reference evidence="1" key="1">
    <citation type="journal article" date="2014" name="Int. J. Syst. Evol. Microbiol.">
        <title>Complete genome sequence of Corynebacterium casei LMG S-19264T (=DSM 44701T), isolated from a smear-ripened cheese.</title>
        <authorList>
            <consortium name="US DOE Joint Genome Institute (JGI-PGF)"/>
            <person name="Walter F."/>
            <person name="Albersmeier A."/>
            <person name="Kalinowski J."/>
            <person name="Ruckert C."/>
        </authorList>
    </citation>
    <scope>NUCLEOTIDE SEQUENCE</scope>
    <source>
        <strain evidence="1">CGMCC 1.7081</strain>
    </source>
</reference>
<sequence length="71" mass="7283">MILTNVAPGIGKTAAKELARQACFRLSDRASFITGPYHLLGGGHTAPTIWPNDLTGVPPSPRALASGLSAA</sequence>
<gene>
    <name evidence="1" type="ORF">GCM10010961_32130</name>
</gene>
<proteinExistence type="predicted"/>
<comment type="caution">
    <text evidence="1">The sequence shown here is derived from an EMBL/GenBank/DDBJ whole genome shotgun (WGS) entry which is preliminary data.</text>
</comment>
<protein>
    <submittedName>
        <fullName evidence="1">Uncharacterized protein</fullName>
    </submittedName>
</protein>
<organism evidence="1 2">
    <name type="scientific">Pseudodonghicola xiamenensis</name>
    <dbReference type="NCBI Taxonomy" id="337702"/>
    <lineage>
        <taxon>Bacteria</taxon>
        <taxon>Pseudomonadati</taxon>
        <taxon>Pseudomonadota</taxon>
        <taxon>Alphaproteobacteria</taxon>
        <taxon>Rhodobacterales</taxon>
        <taxon>Paracoccaceae</taxon>
        <taxon>Pseudodonghicola</taxon>
    </lineage>
</organism>
<dbReference type="EMBL" id="BNAP01000018">
    <property type="protein sequence ID" value="GHG97332.1"/>
    <property type="molecule type" value="Genomic_DNA"/>
</dbReference>
<dbReference type="AlphaFoldDB" id="A0A8J3HAN6"/>
<evidence type="ECO:0000313" key="1">
    <source>
        <dbReference type="EMBL" id="GHG97332.1"/>
    </source>
</evidence>
<evidence type="ECO:0000313" key="2">
    <source>
        <dbReference type="Proteomes" id="UP000611500"/>
    </source>
</evidence>
<name>A0A8J3HAN6_9RHOB</name>
<reference evidence="1" key="2">
    <citation type="submission" date="2020-09" db="EMBL/GenBank/DDBJ databases">
        <authorList>
            <person name="Sun Q."/>
            <person name="Zhou Y."/>
        </authorList>
    </citation>
    <scope>NUCLEOTIDE SEQUENCE</scope>
    <source>
        <strain evidence="1">CGMCC 1.7081</strain>
    </source>
</reference>
<dbReference type="Proteomes" id="UP000611500">
    <property type="component" value="Unassembled WGS sequence"/>
</dbReference>
<keyword evidence="2" id="KW-1185">Reference proteome</keyword>
<dbReference type="RefSeq" id="WP_028094540.1">
    <property type="nucleotide sequence ID" value="NZ_BNAP01000018.1"/>
</dbReference>